<sequence>MEQQFARLLIRCNDKWRISSVNKNFEVCSSYPQMVIVPKGIGDDFLRISATFRDGGRFPVLCYYHHETKSCIVRCSQPLIGPTNRRCKEDETIINSLLSRSKGVIFDTRSKLASQSSKGKGGGSETQLFIPSGNILAELCNENGHSNWLGKLASCGCCNISLIQLLVLGLSLNAFIVQAKVVEKYLS</sequence>
<dbReference type="PANTHER" id="PTHR10807">
    <property type="entry name" value="MYOTUBULARIN-RELATED"/>
    <property type="match status" value="1"/>
</dbReference>
<evidence type="ECO:0000313" key="4">
    <source>
        <dbReference type="WBParaSite" id="jg16860"/>
    </source>
</evidence>
<accession>A0A915D9J4</accession>
<evidence type="ECO:0000256" key="1">
    <source>
        <dbReference type="ARBA" id="ARBA00007471"/>
    </source>
</evidence>
<dbReference type="InterPro" id="IPR030564">
    <property type="entry name" value="Myotubularin"/>
</dbReference>
<dbReference type="InterPro" id="IPR029021">
    <property type="entry name" value="Prot-tyrosine_phosphatase-like"/>
</dbReference>
<dbReference type="WBParaSite" id="jg16860">
    <property type="protein sequence ID" value="jg16860"/>
    <property type="gene ID" value="jg16860"/>
</dbReference>
<dbReference type="GO" id="GO:0046856">
    <property type="term" value="P:phosphatidylinositol dephosphorylation"/>
    <property type="evidence" value="ECO:0007669"/>
    <property type="project" value="TreeGrafter"/>
</dbReference>
<dbReference type="GO" id="GO:0010507">
    <property type="term" value="P:negative regulation of autophagy"/>
    <property type="evidence" value="ECO:0007669"/>
    <property type="project" value="TreeGrafter"/>
</dbReference>
<dbReference type="Proteomes" id="UP000887574">
    <property type="component" value="Unplaced"/>
</dbReference>
<feature type="domain" description="Myotubularin phosphatase" evidence="2">
    <location>
        <begin position="1"/>
        <end position="187"/>
    </location>
</feature>
<dbReference type="PANTHER" id="PTHR10807:SF73">
    <property type="entry name" value="LD06050P"/>
    <property type="match status" value="1"/>
</dbReference>
<reference evidence="4" key="1">
    <citation type="submission" date="2022-11" db="UniProtKB">
        <authorList>
            <consortium name="WormBaseParasite"/>
        </authorList>
    </citation>
    <scope>IDENTIFICATION</scope>
</reference>
<dbReference type="InterPro" id="IPR010569">
    <property type="entry name" value="Myotubularin-like_Pase_dom"/>
</dbReference>
<dbReference type="Pfam" id="PF06602">
    <property type="entry name" value="Myotub-related"/>
    <property type="match status" value="1"/>
</dbReference>
<dbReference type="SUPFAM" id="SSF52799">
    <property type="entry name" value="(Phosphotyrosine protein) phosphatases II"/>
    <property type="match status" value="1"/>
</dbReference>
<keyword evidence="3" id="KW-1185">Reference proteome</keyword>
<name>A0A915D9J4_9BILA</name>
<comment type="similarity">
    <text evidence="1">Belongs to the protein-tyrosine phosphatase family. Non-receptor class myotubularin subfamily.</text>
</comment>
<organism evidence="3 4">
    <name type="scientific">Ditylenchus dipsaci</name>
    <dbReference type="NCBI Taxonomy" id="166011"/>
    <lineage>
        <taxon>Eukaryota</taxon>
        <taxon>Metazoa</taxon>
        <taxon>Ecdysozoa</taxon>
        <taxon>Nematoda</taxon>
        <taxon>Chromadorea</taxon>
        <taxon>Rhabditida</taxon>
        <taxon>Tylenchina</taxon>
        <taxon>Tylenchomorpha</taxon>
        <taxon>Sphaerularioidea</taxon>
        <taxon>Anguinidae</taxon>
        <taxon>Anguininae</taxon>
        <taxon>Ditylenchus</taxon>
    </lineage>
</organism>
<dbReference type="GO" id="GO:0019903">
    <property type="term" value="F:protein phosphatase binding"/>
    <property type="evidence" value="ECO:0007669"/>
    <property type="project" value="TreeGrafter"/>
</dbReference>
<dbReference type="PROSITE" id="PS51339">
    <property type="entry name" value="PPASE_MYOTUBULARIN"/>
    <property type="match status" value="1"/>
</dbReference>
<evidence type="ECO:0000313" key="3">
    <source>
        <dbReference type="Proteomes" id="UP000887574"/>
    </source>
</evidence>
<evidence type="ECO:0000259" key="2">
    <source>
        <dbReference type="PROSITE" id="PS51339"/>
    </source>
</evidence>
<proteinExistence type="inferred from homology"/>
<protein>
    <submittedName>
        <fullName evidence="4">Myotubularin phosphatase domain-containing protein</fullName>
    </submittedName>
</protein>
<dbReference type="GO" id="GO:0005737">
    <property type="term" value="C:cytoplasm"/>
    <property type="evidence" value="ECO:0007669"/>
    <property type="project" value="TreeGrafter"/>
</dbReference>
<dbReference type="AlphaFoldDB" id="A0A915D9J4"/>